<evidence type="ECO:0000313" key="3">
    <source>
        <dbReference type="Proteomes" id="UP000834503"/>
    </source>
</evidence>
<evidence type="ECO:0000313" key="2">
    <source>
        <dbReference type="EMBL" id="CAC9199965.1"/>
    </source>
</evidence>
<dbReference type="Proteomes" id="UP000837205">
    <property type="component" value="Unassembled WGS sequence"/>
</dbReference>
<keyword evidence="4" id="KW-1185">Reference proteome</keyword>
<protein>
    <submittedName>
        <fullName evidence="1">Uncharacterized protein</fullName>
    </submittedName>
</protein>
<comment type="caution">
    <text evidence="1">The sequence shown here is derived from an EMBL/GenBank/DDBJ whole genome shotgun (WGS) entry which is preliminary data.</text>
</comment>
<dbReference type="AlphaFoldDB" id="A0A9N8GSC0"/>
<dbReference type="EMBL" id="CAIIUA010000001">
    <property type="protein sequence ID" value="CAC9199965.1"/>
    <property type="molecule type" value="Genomic_DNA"/>
</dbReference>
<organism evidence="1 3">
    <name type="scientific">Citrobacter werkmanii</name>
    <dbReference type="NCBI Taxonomy" id="67827"/>
    <lineage>
        <taxon>Bacteria</taxon>
        <taxon>Pseudomonadati</taxon>
        <taxon>Pseudomonadota</taxon>
        <taxon>Gammaproteobacteria</taxon>
        <taxon>Enterobacterales</taxon>
        <taxon>Enterobacteriaceae</taxon>
        <taxon>Citrobacter</taxon>
        <taxon>Citrobacter freundii complex</taxon>
    </lineage>
</organism>
<dbReference type="EMBL" id="CAHPQX010000010">
    <property type="protein sequence ID" value="CAB5553601.1"/>
    <property type="molecule type" value="Genomic_DNA"/>
</dbReference>
<gene>
    <name evidence="1" type="ORF">GHA_02554</name>
    <name evidence="2" type="ORF">TML_02330</name>
</gene>
<evidence type="ECO:0000313" key="1">
    <source>
        <dbReference type="EMBL" id="CAB5553601.1"/>
    </source>
</evidence>
<accession>A0A9N8GSC0</accession>
<proteinExistence type="predicted"/>
<dbReference type="Proteomes" id="UP000834503">
    <property type="component" value="Unassembled WGS sequence"/>
</dbReference>
<name>A0A9N8GSC0_9ENTR</name>
<reference evidence="1" key="1">
    <citation type="submission" date="2020-05" db="EMBL/GenBank/DDBJ databases">
        <authorList>
            <person name="Delgado-Blas J."/>
        </authorList>
    </citation>
    <scope>NUCLEOTIDE SEQUENCE</scope>
    <source>
        <strain evidence="1">BB1459</strain>
        <strain evidence="2">BB1480</strain>
    </source>
</reference>
<sequence>MKLLHLPHAASATINARFIRICLNYTDVRPFQTRGLPLY</sequence>
<evidence type="ECO:0000313" key="4">
    <source>
        <dbReference type="Proteomes" id="UP000837205"/>
    </source>
</evidence>